<dbReference type="PROSITE" id="PS51620">
    <property type="entry name" value="SAM_TRM61"/>
    <property type="match status" value="1"/>
</dbReference>
<dbReference type="Gene3D" id="3.40.50.150">
    <property type="entry name" value="Vaccinia Virus protein VP39"/>
    <property type="match status" value="1"/>
</dbReference>
<sequence length="369" mass="40920">MSFSESKALIEEGDTVILYIGVSQIYALEVKPKITNKLGQPVDNVFQTRYGSLKVMNLIGVKFGSKVSLSKGWAHVLYPTPELWTVTLPHRTQILYTPDISMVVTQLEIGPGSVVCEAGTGSGSLSHALLRAIGPTGRLYTCDFHKERVALDEFTHHGFGQRVTVSHRDVYVEGLGVENEADAVFLDLPRPWEALPHAVSSIKASGGRICSFSPCIEQVSRACELMASIGLQEITTLECLAREFQVKYISLPVLSNRKEAPENLQKNVLEEDLLESHKKRKFEDKPLEKSDICEDNCQTRRTDTEIEIKQENPSSSAGQQQNNDFRFKTGVTQLKMPGHTGFLTFATVPPGLRKVTLFPKTLSEDVSVL</sequence>
<evidence type="ECO:0000256" key="8">
    <source>
        <dbReference type="PIRNR" id="PIRNR017269"/>
    </source>
</evidence>
<dbReference type="GO" id="GO:0005634">
    <property type="term" value="C:nucleus"/>
    <property type="evidence" value="ECO:0007669"/>
    <property type="project" value="UniProtKB-SubCell"/>
</dbReference>
<keyword evidence="3 8" id="KW-0808">Transferase</keyword>
<reference evidence="11" key="1">
    <citation type="journal article" date="2021" name="Sci. Adv.">
        <title>The American lobster genome reveals insights on longevity, neural, and immune adaptations.</title>
        <authorList>
            <person name="Polinski J.M."/>
            <person name="Zimin A.V."/>
            <person name="Clark K.F."/>
            <person name="Kohn A.B."/>
            <person name="Sadowski N."/>
            <person name="Timp W."/>
            <person name="Ptitsyn A."/>
            <person name="Khanna P."/>
            <person name="Romanova D.Y."/>
            <person name="Williams P."/>
            <person name="Greenwood S.J."/>
            <person name="Moroz L.L."/>
            <person name="Walt D.R."/>
            <person name="Bodnar A.G."/>
        </authorList>
    </citation>
    <scope>NUCLEOTIDE SEQUENCE</scope>
    <source>
        <strain evidence="11">GMGI-L3</strain>
    </source>
</reference>
<evidence type="ECO:0000256" key="5">
    <source>
        <dbReference type="ARBA" id="ARBA00022694"/>
    </source>
</evidence>
<proteinExistence type="inferred from homology"/>
<evidence type="ECO:0000256" key="1">
    <source>
        <dbReference type="ARBA" id="ARBA00004123"/>
    </source>
</evidence>
<comment type="catalytic activity">
    <reaction evidence="8">
        <text>adenosine(58) in tRNA + S-adenosyl-L-methionine = N(1)-methyladenosine(58) in tRNA + S-adenosyl-L-homocysteine + H(+)</text>
        <dbReference type="Rhea" id="RHEA:43152"/>
        <dbReference type="Rhea" id="RHEA-COMP:10365"/>
        <dbReference type="Rhea" id="RHEA-COMP:10366"/>
        <dbReference type="ChEBI" id="CHEBI:15378"/>
        <dbReference type="ChEBI" id="CHEBI:57856"/>
        <dbReference type="ChEBI" id="CHEBI:59789"/>
        <dbReference type="ChEBI" id="CHEBI:74411"/>
        <dbReference type="ChEBI" id="CHEBI:74491"/>
        <dbReference type="EC" id="2.1.1.220"/>
    </reaction>
</comment>
<keyword evidence="4 8" id="KW-0949">S-adenosyl-L-methionine</keyword>
<dbReference type="EC" id="2.1.1.220" evidence="8"/>
<dbReference type="CDD" id="cd02440">
    <property type="entry name" value="AdoMet_MTases"/>
    <property type="match status" value="1"/>
</dbReference>
<dbReference type="EMBL" id="JAHLQT010028808">
    <property type="protein sequence ID" value="KAG7161719.1"/>
    <property type="molecule type" value="Genomic_DNA"/>
</dbReference>
<comment type="similarity">
    <text evidence="8">Belongs to the class I-like SAM-binding methyltransferase superfamily. TRM61 family.</text>
</comment>
<dbReference type="Proteomes" id="UP000747542">
    <property type="component" value="Unassembled WGS sequence"/>
</dbReference>
<keyword evidence="2 8" id="KW-0489">Methyltransferase</keyword>
<evidence type="ECO:0000256" key="9">
    <source>
        <dbReference type="PIRSR" id="PIRSR017269-1"/>
    </source>
</evidence>
<comment type="subcellular location">
    <subcellularLocation>
        <location evidence="1 8">Nucleus</location>
    </subcellularLocation>
</comment>
<feature type="domain" description="tRNA (adenine(58)-N(1))-methyltransferase catalytic subunit TRM61 C-terminal" evidence="10">
    <location>
        <begin position="72"/>
        <end position="347"/>
    </location>
</feature>
<accession>A0A8J5MS89</accession>
<dbReference type="PANTHER" id="PTHR12133">
    <property type="entry name" value="TRNA (ADENINE(58)-N(1))-METHYLTRANSFERASE"/>
    <property type="match status" value="1"/>
</dbReference>
<feature type="binding site" evidence="9">
    <location>
        <begin position="122"/>
        <end position="125"/>
    </location>
    <ligand>
        <name>S-adenosyl-L-methionine</name>
        <dbReference type="ChEBI" id="CHEBI:59789"/>
    </ligand>
</feature>
<dbReference type="GO" id="GO:0160107">
    <property type="term" value="F:tRNA (adenine(58)-N1)-methyltransferase activity"/>
    <property type="evidence" value="ECO:0007669"/>
    <property type="project" value="UniProtKB-EC"/>
</dbReference>
<dbReference type="AlphaFoldDB" id="A0A8J5MS89"/>
<evidence type="ECO:0000256" key="2">
    <source>
        <dbReference type="ARBA" id="ARBA00022603"/>
    </source>
</evidence>
<dbReference type="Pfam" id="PF08704">
    <property type="entry name" value="GCD14"/>
    <property type="match status" value="1"/>
</dbReference>
<dbReference type="GO" id="GO:0030488">
    <property type="term" value="P:tRNA methylation"/>
    <property type="evidence" value="ECO:0007669"/>
    <property type="project" value="InterPro"/>
</dbReference>
<feature type="binding site" evidence="9">
    <location>
        <position position="187"/>
    </location>
    <ligand>
        <name>S-adenosyl-L-methionine</name>
        <dbReference type="ChEBI" id="CHEBI:59789"/>
    </ligand>
</feature>
<gene>
    <name evidence="11" type="primary">Trmt61a-L</name>
    <name evidence="11" type="ORF">Hamer_G007354</name>
</gene>
<dbReference type="FunFam" id="3.10.330.20:FF:000002">
    <property type="entry name" value="tRNA (adenine(58)-N(1))-methyltransferase catalytic subunit TRMT61A"/>
    <property type="match status" value="1"/>
</dbReference>
<evidence type="ECO:0000313" key="11">
    <source>
        <dbReference type="EMBL" id="KAG7161719.1"/>
    </source>
</evidence>
<evidence type="ECO:0000256" key="6">
    <source>
        <dbReference type="ARBA" id="ARBA00023242"/>
    </source>
</evidence>
<name>A0A8J5MS89_HOMAM</name>
<dbReference type="SUPFAM" id="SSF53335">
    <property type="entry name" value="S-adenosyl-L-methionine-dependent methyltransferases"/>
    <property type="match status" value="1"/>
</dbReference>
<keyword evidence="5 8" id="KW-0819">tRNA processing</keyword>
<evidence type="ECO:0000256" key="7">
    <source>
        <dbReference type="ARBA" id="ARBA00048481"/>
    </source>
</evidence>
<dbReference type="InterPro" id="IPR014816">
    <property type="entry name" value="tRNA_MeTrfase_Gcd14"/>
</dbReference>
<dbReference type="PANTHER" id="PTHR12133:SF2">
    <property type="entry name" value="TRNA (ADENINE(58)-N(1))-METHYLTRANSFERASE CATALYTIC SUBUNIT TRMT61A"/>
    <property type="match status" value="1"/>
</dbReference>
<dbReference type="InterPro" id="IPR049470">
    <property type="entry name" value="TRM61_C"/>
</dbReference>
<feature type="binding site" evidence="9">
    <location>
        <position position="169"/>
    </location>
    <ligand>
        <name>S-adenosyl-L-methionine</name>
        <dbReference type="ChEBI" id="CHEBI:59789"/>
    </ligand>
</feature>
<protein>
    <recommendedName>
        <fullName evidence="8">tRNA (adenine(58)-N(1))-methyltransferase catalytic subunit TRMT61A</fullName>
        <ecNumber evidence="8">2.1.1.220</ecNumber>
    </recommendedName>
</protein>
<organism evidence="11 12">
    <name type="scientific">Homarus americanus</name>
    <name type="common">American lobster</name>
    <dbReference type="NCBI Taxonomy" id="6706"/>
    <lineage>
        <taxon>Eukaryota</taxon>
        <taxon>Metazoa</taxon>
        <taxon>Ecdysozoa</taxon>
        <taxon>Arthropoda</taxon>
        <taxon>Crustacea</taxon>
        <taxon>Multicrustacea</taxon>
        <taxon>Malacostraca</taxon>
        <taxon>Eumalacostraca</taxon>
        <taxon>Eucarida</taxon>
        <taxon>Decapoda</taxon>
        <taxon>Pleocyemata</taxon>
        <taxon>Astacidea</taxon>
        <taxon>Nephropoidea</taxon>
        <taxon>Nephropidae</taxon>
        <taxon>Homarus</taxon>
    </lineage>
</organism>
<comment type="function">
    <text evidence="8">Catalytic subunit of tRNA (adenine-N(1)-)-methyltransferase, which catalyzes the formation of N(1)-methyladenine at position 58 (m1A58) in initiator methionyl-tRNA.</text>
</comment>
<dbReference type="PIRSF" id="PIRSF017269">
    <property type="entry name" value="GCD14"/>
    <property type="match status" value="1"/>
</dbReference>
<evidence type="ECO:0000259" key="10">
    <source>
        <dbReference type="Pfam" id="PF08704"/>
    </source>
</evidence>
<comment type="catalytic activity">
    <reaction evidence="7">
        <text>an adenosine in mRNA + S-adenosyl-L-methionine = an N(1)-methyladenosine in mRNA + S-adenosyl-L-homocysteine + H(+)</text>
        <dbReference type="Rhea" id="RHEA:55392"/>
        <dbReference type="Rhea" id="RHEA-COMP:12414"/>
        <dbReference type="Rhea" id="RHEA-COMP:12415"/>
        <dbReference type="ChEBI" id="CHEBI:15378"/>
        <dbReference type="ChEBI" id="CHEBI:57856"/>
        <dbReference type="ChEBI" id="CHEBI:59789"/>
        <dbReference type="ChEBI" id="CHEBI:74411"/>
        <dbReference type="ChEBI" id="CHEBI:74491"/>
    </reaction>
</comment>
<evidence type="ECO:0000256" key="4">
    <source>
        <dbReference type="ARBA" id="ARBA00022691"/>
    </source>
</evidence>
<keyword evidence="12" id="KW-1185">Reference proteome</keyword>
<evidence type="ECO:0000313" key="12">
    <source>
        <dbReference type="Proteomes" id="UP000747542"/>
    </source>
</evidence>
<comment type="caution">
    <text evidence="11">The sequence shown here is derived from an EMBL/GenBank/DDBJ whole genome shotgun (WGS) entry which is preliminary data.</text>
</comment>
<dbReference type="GO" id="GO:0031515">
    <property type="term" value="C:tRNA (m1A) methyltransferase complex"/>
    <property type="evidence" value="ECO:0007669"/>
    <property type="project" value="UniProtKB-UniRule"/>
</dbReference>
<evidence type="ECO:0000256" key="3">
    <source>
        <dbReference type="ARBA" id="ARBA00022679"/>
    </source>
</evidence>
<keyword evidence="6 8" id="KW-0539">Nucleus</keyword>
<feature type="binding site" evidence="9">
    <location>
        <position position="143"/>
    </location>
    <ligand>
        <name>S-adenosyl-L-methionine</name>
        <dbReference type="ChEBI" id="CHEBI:59789"/>
    </ligand>
</feature>
<dbReference type="Gene3D" id="3.10.330.20">
    <property type="match status" value="1"/>
</dbReference>
<dbReference type="InterPro" id="IPR029063">
    <property type="entry name" value="SAM-dependent_MTases_sf"/>
</dbReference>